<reference evidence="2 3" key="2">
    <citation type="submission" date="2019-01" db="EMBL/GenBank/DDBJ databases">
        <title>The decoding of complex shrimp genome reveals the adaptation for benthos swimmer, frequently molting mechanism and breeding impact on genome.</title>
        <authorList>
            <person name="Sun Y."/>
            <person name="Gao Y."/>
            <person name="Yu Y."/>
        </authorList>
    </citation>
    <scope>NUCLEOTIDE SEQUENCE [LARGE SCALE GENOMIC DNA]</scope>
    <source>
        <tissue evidence="2">Muscle</tissue>
    </source>
</reference>
<accession>A0A3R7LSS3</accession>
<feature type="compositionally biased region" description="Basic and acidic residues" evidence="1">
    <location>
        <begin position="178"/>
        <end position="187"/>
    </location>
</feature>
<gene>
    <name evidence="2" type="ORF">C7M84_020213</name>
</gene>
<organism evidence="2 3">
    <name type="scientific">Penaeus vannamei</name>
    <name type="common">Whiteleg shrimp</name>
    <name type="synonym">Litopenaeus vannamei</name>
    <dbReference type="NCBI Taxonomy" id="6689"/>
    <lineage>
        <taxon>Eukaryota</taxon>
        <taxon>Metazoa</taxon>
        <taxon>Ecdysozoa</taxon>
        <taxon>Arthropoda</taxon>
        <taxon>Crustacea</taxon>
        <taxon>Multicrustacea</taxon>
        <taxon>Malacostraca</taxon>
        <taxon>Eumalacostraca</taxon>
        <taxon>Eucarida</taxon>
        <taxon>Decapoda</taxon>
        <taxon>Dendrobranchiata</taxon>
        <taxon>Penaeoidea</taxon>
        <taxon>Penaeidae</taxon>
        <taxon>Penaeus</taxon>
    </lineage>
</organism>
<name>A0A3R7LSS3_PENVA</name>
<evidence type="ECO:0000313" key="2">
    <source>
        <dbReference type="EMBL" id="ROT61964.1"/>
    </source>
</evidence>
<keyword evidence="3" id="KW-1185">Reference proteome</keyword>
<comment type="caution">
    <text evidence="2">The sequence shown here is derived from an EMBL/GenBank/DDBJ whole genome shotgun (WGS) entry which is preliminary data.</text>
</comment>
<proteinExistence type="predicted"/>
<reference evidence="2 3" key="1">
    <citation type="submission" date="2018-04" db="EMBL/GenBank/DDBJ databases">
        <authorList>
            <person name="Zhang X."/>
            <person name="Yuan J."/>
            <person name="Li F."/>
            <person name="Xiang J."/>
        </authorList>
    </citation>
    <scope>NUCLEOTIDE SEQUENCE [LARGE SCALE GENOMIC DNA]</scope>
    <source>
        <tissue evidence="2">Muscle</tissue>
    </source>
</reference>
<feature type="region of interest" description="Disordered" evidence="1">
    <location>
        <begin position="201"/>
        <end position="223"/>
    </location>
</feature>
<feature type="region of interest" description="Disordered" evidence="1">
    <location>
        <begin position="100"/>
        <end position="124"/>
    </location>
</feature>
<dbReference type="AlphaFoldDB" id="A0A3R7LSS3"/>
<evidence type="ECO:0000256" key="1">
    <source>
        <dbReference type="SAM" id="MobiDB-lite"/>
    </source>
</evidence>
<dbReference type="EMBL" id="QCYY01003902">
    <property type="protein sequence ID" value="ROT61964.1"/>
    <property type="molecule type" value="Genomic_DNA"/>
</dbReference>
<dbReference type="Proteomes" id="UP000283509">
    <property type="component" value="Unassembled WGS sequence"/>
</dbReference>
<protein>
    <submittedName>
        <fullName evidence="2">Uncharacterized protein</fullName>
    </submittedName>
</protein>
<dbReference type="OrthoDB" id="6363232at2759"/>
<feature type="region of interest" description="Disordered" evidence="1">
    <location>
        <begin position="150"/>
        <end position="187"/>
    </location>
</feature>
<sequence length="424" mass="46250">MLADWTCECPRAPPPPHLPPPTPFTPPVALPPSRQVGQGRLLFPPTLAARCTVGGVWARGPMARMLVPRTLWALSVLLVGVTSSDDRWVWGKSDNHPKASRIPGYVEPTTSAPPATTFRPRLPPSERQRHFKSITAHPFFLGPYPPFSFVPVGGPRGGPPAPPRDDDGTTKSRVTADTAHDDQHSAVLDADDKYTTLDRLQSERGTLPPLPRPRPHQLGGLHPDEVFYADDDLLIIKGGGFNSDVFQDPPQTLDDDERYQLEPSRLRPVSAALHDREYNGNVPAFLPPPDHQRPFSMFVGGASTNNHIFVPYVYPRPQRSTAHPAAVLQPVSSHQPVAHYVYPVPAVPFVLPSASASLVAAPRPSPAAAAPVSNHLPEPVEDFGVVVRPGHPLDSDINVNFGPNVPPINPLAETFRRRAQRPRV</sequence>
<evidence type="ECO:0000313" key="3">
    <source>
        <dbReference type="Proteomes" id="UP000283509"/>
    </source>
</evidence>